<dbReference type="SMART" id="SM00702">
    <property type="entry name" value="P4Hc"/>
    <property type="match status" value="1"/>
</dbReference>
<comment type="caution">
    <text evidence="11">The sequence shown here is derived from an EMBL/GenBank/DDBJ whole genome shotgun (WGS) entry which is preliminary data.</text>
</comment>
<name>A0A9W9YNW1_9CNID</name>
<dbReference type="OrthoDB" id="420380at2759"/>
<dbReference type="PROSITE" id="PS50222">
    <property type="entry name" value="EF_HAND_2"/>
    <property type="match status" value="1"/>
</dbReference>
<feature type="chain" id="PRO_5040743304" evidence="8">
    <location>
        <begin position="23"/>
        <end position="373"/>
    </location>
</feature>
<dbReference type="InterPro" id="IPR006620">
    <property type="entry name" value="Pro_4_hyd_alph"/>
</dbReference>
<evidence type="ECO:0000259" key="9">
    <source>
        <dbReference type="PROSITE" id="PS50222"/>
    </source>
</evidence>
<dbReference type="InterPro" id="IPR011992">
    <property type="entry name" value="EF-hand-dom_pair"/>
</dbReference>
<keyword evidence="4" id="KW-0847">Vitamin C</keyword>
<protein>
    <submittedName>
        <fullName evidence="11">Prolyl 4-hydroxylase</fullName>
    </submittedName>
</protein>
<reference evidence="11" key="1">
    <citation type="submission" date="2023-01" db="EMBL/GenBank/DDBJ databases">
        <title>Genome assembly of the deep-sea coral Lophelia pertusa.</title>
        <authorList>
            <person name="Herrera S."/>
            <person name="Cordes E."/>
        </authorList>
    </citation>
    <scope>NUCLEOTIDE SEQUENCE</scope>
    <source>
        <strain evidence="11">USNM1676648</strain>
        <tissue evidence="11">Polyp</tissue>
    </source>
</reference>
<dbReference type="GO" id="GO:0004656">
    <property type="term" value="F:procollagen-proline 4-dioxygenase activity"/>
    <property type="evidence" value="ECO:0007669"/>
    <property type="project" value="TreeGrafter"/>
</dbReference>
<dbReference type="SUPFAM" id="SSF47473">
    <property type="entry name" value="EF-hand"/>
    <property type="match status" value="1"/>
</dbReference>
<dbReference type="EMBL" id="MU827309">
    <property type="protein sequence ID" value="KAJ7360406.1"/>
    <property type="molecule type" value="Genomic_DNA"/>
</dbReference>
<proteinExistence type="predicted"/>
<feature type="domain" description="EF-hand" evidence="9">
    <location>
        <begin position="147"/>
        <end position="182"/>
    </location>
</feature>
<evidence type="ECO:0000256" key="6">
    <source>
        <dbReference type="ARBA" id="ARBA00023002"/>
    </source>
</evidence>
<evidence type="ECO:0000256" key="3">
    <source>
        <dbReference type="ARBA" id="ARBA00022837"/>
    </source>
</evidence>
<organism evidence="11 12">
    <name type="scientific">Desmophyllum pertusum</name>
    <dbReference type="NCBI Taxonomy" id="174260"/>
    <lineage>
        <taxon>Eukaryota</taxon>
        <taxon>Metazoa</taxon>
        <taxon>Cnidaria</taxon>
        <taxon>Anthozoa</taxon>
        <taxon>Hexacorallia</taxon>
        <taxon>Scleractinia</taxon>
        <taxon>Caryophylliina</taxon>
        <taxon>Caryophylliidae</taxon>
        <taxon>Desmophyllum</taxon>
    </lineage>
</organism>
<keyword evidence="3" id="KW-0106">Calcium</keyword>
<evidence type="ECO:0000256" key="1">
    <source>
        <dbReference type="ARBA" id="ARBA00001961"/>
    </source>
</evidence>
<evidence type="ECO:0000256" key="2">
    <source>
        <dbReference type="ARBA" id="ARBA00022723"/>
    </source>
</evidence>
<feature type="signal peptide" evidence="8">
    <location>
        <begin position="1"/>
        <end position="22"/>
    </location>
</feature>
<dbReference type="InterPro" id="IPR002048">
    <property type="entry name" value="EF_hand_dom"/>
</dbReference>
<comment type="cofactor">
    <cofactor evidence="1">
        <name>L-ascorbate</name>
        <dbReference type="ChEBI" id="CHEBI:38290"/>
    </cofactor>
</comment>
<dbReference type="GO" id="GO:0005783">
    <property type="term" value="C:endoplasmic reticulum"/>
    <property type="evidence" value="ECO:0007669"/>
    <property type="project" value="TreeGrafter"/>
</dbReference>
<sequence>MKLFGLFLVAAICICLNGTVNGRGDNFKKYMKPCFVGDEIENMCSEPSESCHEKLGTELKLVRLDGVKTGHVQWMEVGDEQNSLPLITRAMTPLVFEIPEFLSAEECDHIISLAKNSGLQTSTSGFTTYDGDLDEDLAIADKDWTLTPEQSFAGKFEVWDTNGDGLVNVQEVRAFAGKHKQLYLTDDEVGEIVIKLTKLPRKIVQGGEPMQVVRYEKFGHYHGHLDSTIKGPTVPCCHQNYLRAYDCRVCRFITILYYLNDVEEGGQTAFLIADNTTTTPDEIENSKAATDEFNLSINCHSANLVIPPKKGTAIMWYNNFIDPNSGLLGPVDRYTMHGGCDVMKGEKWVANNWLTAPTKYSRHIKSMFDTGFD</sequence>
<dbReference type="InterPro" id="IPR044862">
    <property type="entry name" value="Pro_4_hyd_alph_FE2OG_OXY"/>
</dbReference>
<evidence type="ECO:0000313" key="11">
    <source>
        <dbReference type="EMBL" id="KAJ7360406.1"/>
    </source>
</evidence>
<keyword evidence="6" id="KW-0560">Oxidoreductase</keyword>
<dbReference type="Proteomes" id="UP001163046">
    <property type="component" value="Unassembled WGS sequence"/>
</dbReference>
<keyword evidence="5" id="KW-0223">Dioxygenase</keyword>
<dbReference type="InterPro" id="IPR005123">
    <property type="entry name" value="Oxoglu/Fe-dep_dioxygenase_dom"/>
</dbReference>
<dbReference type="PROSITE" id="PS00018">
    <property type="entry name" value="EF_HAND_1"/>
    <property type="match status" value="1"/>
</dbReference>
<dbReference type="PROSITE" id="PS51471">
    <property type="entry name" value="FE2OG_OXY"/>
    <property type="match status" value="1"/>
</dbReference>
<feature type="domain" description="Fe2OG dioxygenase" evidence="10">
    <location>
        <begin position="206"/>
        <end position="356"/>
    </location>
</feature>
<dbReference type="GO" id="GO:0005509">
    <property type="term" value="F:calcium ion binding"/>
    <property type="evidence" value="ECO:0007669"/>
    <property type="project" value="InterPro"/>
</dbReference>
<evidence type="ECO:0000259" key="10">
    <source>
        <dbReference type="PROSITE" id="PS51471"/>
    </source>
</evidence>
<dbReference type="GO" id="GO:0031418">
    <property type="term" value="F:L-ascorbic acid binding"/>
    <property type="evidence" value="ECO:0007669"/>
    <property type="project" value="UniProtKB-KW"/>
</dbReference>
<keyword evidence="8" id="KW-0732">Signal</keyword>
<dbReference type="Gene3D" id="2.60.120.620">
    <property type="entry name" value="q2cbj1_9rhob like domain"/>
    <property type="match status" value="1"/>
</dbReference>
<evidence type="ECO:0000313" key="12">
    <source>
        <dbReference type="Proteomes" id="UP001163046"/>
    </source>
</evidence>
<gene>
    <name evidence="11" type="primary">P4HTM_8</name>
    <name evidence="11" type="ORF">OS493_015503</name>
</gene>
<dbReference type="GO" id="GO:0005506">
    <property type="term" value="F:iron ion binding"/>
    <property type="evidence" value="ECO:0007669"/>
    <property type="project" value="InterPro"/>
</dbReference>
<evidence type="ECO:0000256" key="4">
    <source>
        <dbReference type="ARBA" id="ARBA00022896"/>
    </source>
</evidence>
<dbReference type="Pfam" id="PF13640">
    <property type="entry name" value="2OG-FeII_Oxy_3"/>
    <property type="match status" value="1"/>
</dbReference>
<dbReference type="PANTHER" id="PTHR10869">
    <property type="entry name" value="PROLYL 4-HYDROXYLASE ALPHA SUBUNIT"/>
    <property type="match status" value="1"/>
</dbReference>
<dbReference type="InterPro" id="IPR018247">
    <property type="entry name" value="EF_Hand_1_Ca_BS"/>
</dbReference>
<evidence type="ECO:0000256" key="5">
    <source>
        <dbReference type="ARBA" id="ARBA00022964"/>
    </source>
</evidence>
<evidence type="ECO:0000256" key="7">
    <source>
        <dbReference type="ARBA" id="ARBA00023004"/>
    </source>
</evidence>
<accession>A0A9W9YNW1</accession>
<keyword evidence="2" id="KW-0479">Metal-binding</keyword>
<evidence type="ECO:0000256" key="8">
    <source>
        <dbReference type="SAM" id="SignalP"/>
    </source>
</evidence>
<dbReference type="InterPro" id="IPR045054">
    <property type="entry name" value="P4HA-like"/>
</dbReference>
<keyword evidence="7" id="KW-0408">Iron</keyword>
<dbReference type="AlphaFoldDB" id="A0A9W9YNW1"/>
<keyword evidence="12" id="KW-1185">Reference proteome</keyword>
<dbReference type="PANTHER" id="PTHR10869:SF246">
    <property type="entry name" value="TRANSMEMBRANE PROLYL 4-HYDROXYLASE"/>
    <property type="match status" value="1"/>
</dbReference>